<dbReference type="SUPFAM" id="SSF102405">
    <property type="entry name" value="MCP/YpsA-like"/>
    <property type="match status" value="1"/>
</dbReference>
<evidence type="ECO:0000259" key="2">
    <source>
        <dbReference type="Pfam" id="PF02481"/>
    </source>
</evidence>
<dbReference type="OrthoDB" id="9785707at2"/>
<dbReference type="KEGG" id="cgv:CGLAU_07900"/>
<dbReference type="Proteomes" id="UP000217209">
    <property type="component" value="Chromosome"/>
</dbReference>
<evidence type="ECO:0000256" key="1">
    <source>
        <dbReference type="ARBA" id="ARBA00006525"/>
    </source>
</evidence>
<dbReference type="GO" id="GO:0009294">
    <property type="term" value="P:DNA-mediated transformation"/>
    <property type="evidence" value="ECO:0007669"/>
    <property type="project" value="InterPro"/>
</dbReference>
<dbReference type="RefSeq" id="WP_095660211.1">
    <property type="nucleotide sequence ID" value="NZ_CP019688.1"/>
</dbReference>
<keyword evidence="4" id="KW-1185">Reference proteome</keyword>
<reference evidence="3 4" key="1">
    <citation type="submission" date="2016-12" db="EMBL/GenBank/DDBJ databases">
        <authorList>
            <person name="Song W.-J."/>
            <person name="Kurnit D.M."/>
        </authorList>
    </citation>
    <scope>NUCLEOTIDE SEQUENCE [LARGE SCALE GENOMIC DNA]</scope>
    <source>
        <strain evidence="3 4">DSM 30827</strain>
    </source>
</reference>
<feature type="domain" description="Smf/DprA SLOG" evidence="2">
    <location>
        <begin position="103"/>
        <end position="299"/>
    </location>
</feature>
<comment type="similarity">
    <text evidence="1">Belongs to the DprA/Smf family.</text>
</comment>
<organism evidence="3 4">
    <name type="scientific">Corynebacterium glaucum</name>
    <dbReference type="NCBI Taxonomy" id="187491"/>
    <lineage>
        <taxon>Bacteria</taxon>
        <taxon>Bacillati</taxon>
        <taxon>Actinomycetota</taxon>
        <taxon>Actinomycetes</taxon>
        <taxon>Mycobacteriales</taxon>
        <taxon>Corynebacteriaceae</taxon>
        <taxon>Corynebacterium</taxon>
    </lineage>
</organism>
<dbReference type="Gene3D" id="3.40.50.450">
    <property type="match status" value="1"/>
</dbReference>
<evidence type="ECO:0000313" key="4">
    <source>
        <dbReference type="Proteomes" id="UP000217209"/>
    </source>
</evidence>
<dbReference type="InterPro" id="IPR003488">
    <property type="entry name" value="DprA"/>
</dbReference>
<dbReference type="InterPro" id="IPR057666">
    <property type="entry name" value="DrpA_SLOG"/>
</dbReference>
<gene>
    <name evidence="3" type="ORF">CGLAU_07900</name>
</gene>
<proteinExistence type="inferred from homology"/>
<dbReference type="NCBIfam" id="TIGR00732">
    <property type="entry name" value="dprA"/>
    <property type="match status" value="1"/>
</dbReference>
<name>A0A1Q2HXG0_9CORY</name>
<dbReference type="Pfam" id="PF02481">
    <property type="entry name" value="DNA_processg_A"/>
    <property type="match status" value="1"/>
</dbReference>
<dbReference type="AlphaFoldDB" id="A0A1Q2HXG0"/>
<accession>A0A1Q2HXG0</accession>
<dbReference type="EMBL" id="CP019688">
    <property type="protein sequence ID" value="AQQ15535.1"/>
    <property type="molecule type" value="Genomic_DNA"/>
</dbReference>
<dbReference type="PANTHER" id="PTHR43022">
    <property type="entry name" value="PROTEIN SMF"/>
    <property type="match status" value="1"/>
</dbReference>
<protein>
    <recommendedName>
        <fullName evidence="2">Smf/DprA SLOG domain-containing protein</fullName>
    </recommendedName>
</protein>
<dbReference type="PANTHER" id="PTHR43022:SF1">
    <property type="entry name" value="PROTEIN SMF"/>
    <property type="match status" value="1"/>
</dbReference>
<evidence type="ECO:0000313" key="3">
    <source>
        <dbReference type="EMBL" id="AQQ15535.1"/>
    </source>
</evidence>
<sequence length="389" mass="42330">MSSLASWAYLSRVVEGPSPHLQALLRAGHDADEIARGVRQRERWIGGLLGPTERRFEIERAEDDLREAAELGYHLVTPEHSNWPSEAIQRSFSAANSGELERGCEPHVLWVRGNQNLPSLFDAAVGIVGTRNASVYGYQATADLVGGLAKHRYTIVSGGALGIDTVAHDTALAAGTPSVVVTACGPGVTYPRQNERLFNRVATQGGAIISEYPPGTTPDRHRFLTRNRLIAALSRGSVVIEAAYRSGALNTMKWARTFNRVCMSVPGSIMSQGSLGTNLLIYNKEAQMVLNADQIHELLSPVGEVDAQMALEFKHEPSPLQQLSYNELRVYDSLPPIGRGASDAETVAAAAGMAVGITVHLLLELEQRKLVARDKRLWRRVPLGDETLE</sequence>